<keyword evidence="3" id="KW-0805">Transcription regulation</keyword>
<dbReference type="Gene3D" id="3.40.640.10">
    <property type="entry name" value="Type I PLP-dependent aspartate aminotransferase-like (Major domain)"/>
    <property type="match status" value="1"/>
</dbReference>
<accession>A0A418SHA4</accession>
<dbReference type="Pfam" id="PF00155">
    <property type="entry name" value="Aminotran_1_2"/>
    <property type="match status" value="1"/>
</dbReference>
<evidence type="ECO:0000256" key="2">
    <source>
        <dbReference type="ARBA" id="ARBA00022898"/>
    </source>
</evidence>
<dbReference type="InterPro" id="IPR015421">
    <property type="entry name" value="PyrdxlP-dep_Trfase_major"/>
</dbReference>
<proteinExistence type="inferred from homology"/>
<evidence type="ECO:0000256" key="4">
    <source>
        <dbReference type="ARBA" id="ARBA00023125"/>
    </source>
</evidence>
<dbReference type="PROSITE" id="PS50949">
    <property type="entry name" value="HTH_GNTR"/>
    <property type="match status" value="1"/>
</dbReference>
<dbReference type="SMART" id="SM00345">
    <property type="entry name" value="HTH_GNTR"/>
    <property type="match status" value="1"/>
</dbReference>
<keyword evidence="7" id="KW-1185">Reference proteome</keyword>
<evidence type="ECO:0000256" key="5">
    <source>
        <dbReference type="ARBA" id="ARBA00023163"/>
    </source>
</evidence>
<dbReference type="CDD" id="cd07377">
    <property type="entry name" value="WHTH_GntR"/>
    <property type="match status" value="1"/>
</dbReference>
<dbReference type="PANTHER" id="PTHR46577:SF1">
    <property type="entry name" value="HTH-TYPE TRANSCRIPTIONAL REGULATORY PROTEIN GABR"/>
    <property type="match status" value="1"/>
</dbReference>
<keyword evidence="5" id="KW-0804">Transcription</keyword>
<protein>
    <submittedName>
        <fullName evidence="6">HTH-type transcriptional regulator TauR</fullName>
    </submittedName>
</protein>
<reference evidence="6 7" key="1">
    <citation type="submission" date="2020-08" db="EMBL/GenBank/DDBJ databases">
        <title>Genome sequence of Rhodobacteraceae bacterium Lw-13e.</title>
        <authorList>
            <person name="Poehlein A."/>
            <person name="Wolter L."/>
            <person name="Daniel R."/>
            <person name="Brinkhoff T."/>
        </authorList>
    </citation>
    <scope>NUCLEOTIDE SEQUENCE [LARGE SCALE GENOMIC DNA]</scope>
    <source>
        <strain evidence="6 7">Lw-13e</strain>
    </source>
</reference>
<dbReference type="SUPFAM" id="SSF53383">
    <property type="entry name" value="PLP-dependent transferases"/>
    <property type="match status" value="1"/>
</dbReference>
<dbReference type="SUPFAM" id="SSF46785">
    <property type="entry name" value="Winged helix' DNA-binding domain"/>
    <property type="match status" value="1"/>
</dbReference>
<dbReference type="Proteomes" id="UP000283786">
    <property type="component" value="Chromosome"/>
</dbReference>
<dbReference type="KEGG" id="palw:PSAL_016690"/>
<dbReference type="PANTHER" id="PTHR46577">
    <property type="entry name" value="HTH-TYPE TRANSCRIPTIONAL REGULATORY PROTEIN GABR"/>
    <property type="match status" value="1"/>
</dbReference>
<organism evidence="6 7">
    <name type="scientific">Pseudooceanicola algae</name>
    <dbReference type="NCBI Taxonomy" id="1537215"/>
    <lineage>
        <taxon>Bacteria</taxon>
        <taxon>Pseudomonadati</taxon>
        <taxon>Pseudomonadota</taxon>
        <taxon>Alphaproteobacteria</taxon>
        <taxon>Rhodobacterales</taxon>
        <taxon>Paracoccaceae</taxon>
        <taxon>Pseudooceanicola</taxon>
    </lineage>
</organism>
<dbReference type="Pfam" id="PF00392">
    <property type="entry name" value="GntR"/>
    <property type="match status" value="1"/>
</dbReference>
<evidence type="ECO:0000256" key="3">
    <source>
        <dbReference type="ARBA" id="ARBA00023015"/>
    </source>
</evidence>
<dbReference type="InterPro" id="IPR036390">
    <property type="entry name" value="WH_DNA-bd_sf"/>
</dbReference>
<sequence>MAIPAETFFLSGEQETTLQQQIQQIVSEAILSGRCLAGEKMPSTRHLAEHLGVARITVTNAYTELVASEYLTSRGRSGFFVAETAPQRPILAITERRSSAQIDWARKISQKVSDALPIVRPANWRDYKFPFIYGQSDARLFDHRNWRACALKAVGRKDFDTLATDHYERDDPMLLEFILRQILPRRGITARPEEILITMGAQNALWMTAQLLLTQRRKAVMENPCYPGLRHILRQSRCTLDLVDVDQDGLPPERIPQDADVVYTTPSHHCPSNATMPLARRRALLDRAERDDFIIVEDDYEFEMSFLKSPSPALKSLDRSGSVVYMGSFSKSIFPGLRLGFIVAPEPFISEARALRSMVLRHPPSHMQRTTAYFLSLGHFDAQITRMARSYRARRALMEQSLRQHGLTPAAPETFGGSSFWMKAPDLVDTSKLAMDLRQHSVLIEPGEAFFAAGDESRSYYRLAYSSIASARIEEGVALIARVMEDHLGAPLPDRE</sequence>
<dbReference type="InterPro" id="IPR051446">
    <property type="entry name" value="HTH_trans_reg/aminotransferase"/>
</dbReference>
<keyword evidence="2" id="KW-0663">Pyridoxal phosphate</keyword>
<dbReference type="InterPro" id="IPR000524">
    <property type="entry name" value="Tscrpt_reg_HTH_GntR"/>
</dbReference>
<name>A0A418SHA4_9RHOB</name>
<evidence type="ECO:0000313" key="6">
    <source>
        <dbReference type="EMBL" id="QPM90431.1"/>
    </source>
</evidence>
<comment type="similarity">
    <text evidence="1">In the C-terminal section; belongs to the class-I pyridoxal-phosphate-dependent aminotransferase family.</text>
</comment>
<dbReference type="OrthoDB" id="9808770at2"/>
<dbReference type="Gene3D" id="1.10.10.10">
    <property type="entry name" value="Winged helix-like DNA-binding domain superfamily/Winged helix DNA-binding domain"/>
    <property type="match status" value="1"/>
</dbReference>
<evidence type="ECO:0000256" key="1">
    <source>
        <dbReference type="ARBA" id="ARBA00005384"/>
    </source>
</evidence>
<dbReference type="GO" id="GO:0003700">
    <property type="term" value="F:DNA-binding transcription factor activity"/>
    <property type="evidence" value="ECO:0007669"/>
    <property type="project" value="InterPro"/>
</dbReference>
<gene>
    <name evidence="6" type="primary">tauR</name>
    <name evidence="6" type="ORF">PSAL_016690</name>
</gene>
<dbReference type="CDD" id="cd00609">
    <property type="entry name" value="AAT_like"/>
    <property type="match status" value="1"/>
</dbReference>
<dbReference type="EMBL" id="CP060436">
    <property type="protein sequence ID" value="QPM90431.1"/>
    <property type="molecule type" value="Genomic_DNA"/>
</dbReference>
<dbReference type="InterPro" id="IPR015424">
    <property type="entry name" value="PyrdxlP-dep_Trfase"/>
</dbReference>
<dbReference type="RefSeq" id="WP_119838966.1">
    <property type="nucleotide sequence ID" value="NZ_CP060436.1"/>
</dbReference>
<dbReference type="InterPro" id="IPR004839">
    <property type="entry name" value="Aminotransferase_I/II_large"/>
</dbReference>
<dbReference type="AlphaFoldDB" id="A0A418SHA4"/>
<dbReference type="InterPro" id="IPR036388">
    <property type="entry name" value="WH-like_DNA-bd_sf"/>
</dbReference>
<evidence type="ECO:0000313" key="7">
    <source>
        <dbReference type="Proteomes" id="UP000283786"/>
    </source>
</evidence>
<dbReference type="GO" id="GO:0003677">
    <property type="term" value="F:DNA binding"/>
    <property type="evidence" value="ECO:0007669"/>
    <property type="project" value="UniProtKB-KW"/>
</dbReference>
<keyword evidence="4" id="KW-0238">DNA-binding</keyword>
<dbReference type="GO" id="GO:0030170">
    <property type="term" value="F:pyridoxal phosphate binding"/>
    <property type="evidence" value="ECO:0007669"/>
    <property type="project" value="InterPro"/>
</dbReference>